<dbReference type="EMBL" id="BMAU01021272">
    <property type="protein sequence ID" value="GFY07428.1"/>
    <property type="molecule type" value="Genomic_DNA"/>
</dbReference>
<name>A0A8X6SI70_TRICX</name>
<dbReference type="AlphaFoldDB" id="A0A8X6SI70"/>
<dbReference type="GO" id="GO:0003676">
    <property type="term" value="F:nucleic acid binding"/>
    <property type="evidence" value="ECO:0007669"/>
    <property type="project" value="InterPro"/>
</dbReference>
<proteinExistence type="predicted"/>
<dbReference type="Proteomes" id="UP000887159">
    <property type="component" value="Unassembled WGS sequence"/>
</dbReference>
<organism evidence="2 3">
    <name type="scientific">Trichonephila clavipes</name>
    <name type="common">Golden silk orbweaver</name>
    <name type="synonym">Nephila clavipes</name>
    <dbReference type="NCBI Taxonomy" id="2585209"/>
    <lineage>
        <taxon>Eukaryota</taxon>
        <taxon>Metazoa</taxon>
        <taxon>Ecdysozoa</taxon>
        <taxon>Arthropoda</taxon>
        <taxon>Chelicerata</taxon>
        <taxon>Arachnida</taxon>
        <taxon>Araneae</taxon>
        <taxon>Araneomorphae</taxon>
        <taxon>Entelegynae</taxon>
        <taxon>Araneoidea</taxon>
        <taxon>Nephilidae</taxon>
        <taxon>Trichonephila</taxon>
    </lineage>
</organism>
<evidence type="ECO:0000259" key="1">
    <source>
        <dbReference type="Pfam" id="PF13358"/>
    </source>
</evidence>
<reference evidence="2" key="1">
    <citation type="submission" date="2020-08" db="EMBL/GenBank/DDBJ databases">
        <title>Multicomponent nature underlies the extraordinary mechanical properties of spider dragline silk.</title>
        <authorList>
            <person name="Kono N."/>
            <person name="Nakamura H."/>
            <person name="Mori M."/>
            <person name="Yoshida Y."/>
            <person name="Ohtoshi R."/>
            <person name="Malay A.D."/>
            <person name="Moran D.A.P."/>
            <person name="Tomita M."/>
            <person name="Numata K."/>
            <person name="Arakawa K."/>
        </authorList>
    </citation>
    <scope>NUCLEOTIDE SEQUENCE</scope>
</reference>
<gene>
    <name evidence="2" type="primary">TCB2_293</name>
    <name evidence="2" type="ORF">TNCV_5086131</name>
</gene>
<evidence type="ECO:0000313" key="2">
    <source>
        <dbReference type="EMBL" id="GFY07428.1"/>
    </source>
</evidence>
<sequence>MVWGVCSLRDMGPLILLDTTLTGDRIATEWLQEHSSEFRQFRWPPKSPDMNIIENIWNALKRAVQKRSPPLLTPTDLWTALQYSWYQLPPALYQTLIESIPRLFATPACSLGPYTILGRFTLPWFKMTRSVVKRPCVAKQCDVNIHSLTPNAEETVYRHGGSMHPRNTTACDDRTIMSCPVLKKNVSRIAYFLLWAVGSLVVRASDSRPEGLGSMLDVTKYPPSAHGFTCRNCGGGDRGRVAIYRPFGEVSLSLNRTVTCMVLKANDRRTSCPCHDEFRGPRSDYVRQESEMHEVAAVAEWYGYRIVACLITSSNPIPLKTRRVGQRCTLNLSRAETSSRGVVW</sequence>
<dbReference type="InterPro" id="IPR036397">
    <property type="entry name" value="RNaseH_sf"/>
</dbReference>
<feature type="domain" description="Tc1-like transposase DDE" evidence="1">
    <location>
        <begin position="27"/>
        <end position="67"/>
    </location>
</feature>
<accession>A0A8X6SI70</accession>
<keyword evidence="3" id="KW-1185">Reference proteome</keyword>
<protein>
    <submittedName>
        <fullName evidence="2">Transposable element Tcb2 transposase</fullName>
    </submittedName>
</protein>
<dbReference type="InterPro" id="IPR038717">
    <property type="entry name" value="Tc1-like_DDE_dom"/>
</dbReference>
<dbReference type="Gene3D" id="3.30.420.10">
    <property type="entry name" value="Ribonuclease H-like superfamily/Ribonuclease H"/>
    <property type="match status" value="1"/>
</dbReference>
<comment type="caution">
    <text evidence="2">The sequence shown here is derived from an EMBL/GenBank/DDBJ whole genome shotgun (WGS) entry which is preliminary data.</text>
</comment>
<evidence type="ECO:0000313" key="3">
    <source>
        <dbReference type="Proteomes" id="UP000887159"/>
    </source>
</evidence>
<dbReference type="Pfam" id="PF13358">
    <property type="entry name" value="DDE_3"/>
    <property type="match status" value="1"/>
</dbReference>